<dbReference type="RefSeq" id="WP_327165913.1">
    <property type="nucleotide sequence ID" value="NZ_CP108062.1"/>
</dbReference>
<gene>
    <name evidence="1" type="ORF">OG814_02995</name>
</gene>
<organism evidence="1 2">
    <name type="scientific">Streptomyces zaomyceticus</name>
    <dbReference type="NCBI Taxonomy" id="68286"/>
    <lineage>
        <taxon>Bacteria</taxon>
        <taxon>Bacillati</taxon>
        <taxon>Actinomycetota</taxon>
        <taxon>Actinomycetes</taxon>
        <taxon>Kitasatosporales</taxon>
        <taxon>Streptomycetaceae</taxon>
        <taxon>Streptomyces</taxon>
    </lineage>
</organism>
<dbReference type="Proteomes" id="UP001622594">
    <property type="component" value="Chromosome"/>
</dbReference>
<reference evidence="1 2" key="1">
    <citation type="submission" date="2022-10" db="EMBL/GenBank/DDBJ databases">
        <title>The complete genomes of actinobacterial strains from the NBC collection.</title>
        <authorList>
            <person name="Joergensen T.S."/>
            <person name="Alvarez Arevalo M."/>
            <person name="Sterndorff E.B."/>
            <person name="Faurdal D."/>
            <person name="Vuksanovic O."/>
            <person name="Mourched A.-S."/>
            <person name="Charusanti P."/>
            <person name="Shaw S."/>
            <person name="Blin K."/>
            <person name="Weber T."/>
        </authorList>
    </citation>
    <scope>NUCLEOTIDE SEQUENCE [LARGE SCALE GENOMIC DNA]</scope>
    <source>
        <strain evidence="1 2">NBC_00123</strain>
    </source>
</reference>
<proteinExistence type="predicted"/>
<sequence length="74" mass="7299">MDELAGLVGVHHQGGSVPVRLRDVEMDLLGVVEGHAAAVGVDRDALEEARVAVTAAMAGAVTGVAVVAVLDGAG</sequence>
<evidence type="ECO:0000313" key="2">
    <source>
        <dbReference type="Proteomes" id="UP001622594"/>
    </source>
</evidence>
<dbReference type="EMBL" id="CP108188">
    <property type="protein sequence ID" value="WTR68297.1"/>
    <property type="molecule type" value="Genomic_DNA"/>
</dbReference>
<protein>
    <submittedName>
        <fullName evidence="1">Uncharacterized protein</fullName>
    </submittedName>
</protein>
<keyword evidence="2" id="KW-1185">Reference proteome</keyword>
<evidence type="ECO:0000313" key="1">
    <source>
        <dbReference type="EMBL" id="WTR68297.1"/>
    </source>
</evidence>
<name>A0ABZ1L257_9ACTN</name>
<accession>A0ABZ1L257</accession>